<sequence length="178" mass="20078">MATTASGSVFLLLLLAAGDGRVISNRTSSTGLVSDGVHDHPNEIKPPQPAHLFHAGDDQVRQQQVRFFKSGTQKREDNWVISLFVVLHIGPFLHRLGFETDRFRTITPARERDHHEPCKGACQSRSLTAMHREYKDHARKNKEGRSRDFGGGERKGKLTQRVSVSGRFLEESSKIFFL</sequence>
<reference evidence="3" key="1">
    <citation type="journal article" date="2007" name="PLoS ONE">
        <title>The first genome sequence of an elite grapevine cultivar (Pinot noir Vitis vinifera L.): coping with a highly heterozygous genome.</title>
        <authorList>
            <person name="Velasco R."/>
            <person name="Zharkikh A."/>
            <person name="Troggio M."/>
            <person name="Cartwright D.A."/>
            <person name="Cestaro A."/>
            <person name="Pruss D."/>
            <person name="Pindo M."/>
            <person name="FitzGerald L.M."/>
            <person name="Vezzulli S."/>
            <person name="Reid J."/>
            <person name="Malacarne G."/>
            <person name="Iliev D."/>
            <person name="Coppola G."/>
            <person name="Wardell B."/>
            <person name="Micheletti D."/>
            <person name="Macalma T."/>
            <person name="Facci M."/>
            <person name="Mitchell J.T."/>
            <person name="Perazzolli M."/>
            <person name="Eldredge G."/>
            <person name="Gatto P."/>
            <person name="Oyzerski R."/>
            <person name="Moretto M."/>
            <person name="Gutin N."/>
            <person name="Stefanini M."/>
            <person name="Chen Y."/>
            <person name="Segala C."/>
            <person name="Davenport C."/>
            <person name="Dematte L."/>
            <person name="Mraz A."/>
            <person name="Battilana J."/>
            <person name="Stormo K."/>
            <person name="Costa F."/>
            <person name="Tao Q."/>
            <person name="Si-Ammour A."/>
            <person name="Harkins T."/>
            <person name="Lackey A."/>
            <person name="Perbost C."/>
            <person name="Taillon B."/>
            <person name="Stella A."/>
            <person name="Solovyev V."/>
            <person name="Fawcett J.A."/>
            <person name="Sterck L."/>
            <person name="Vandepoele K."/>
            <person name="Grando S.M."/>
            <person name="Toppo S."/>
            <person name="Moser C."/>
            <person name="Lanchbury J."/>
            <person name="Bogden R."/>
            <person name="Skolnick M."/>
            <person name="Sgaramella V."/>
            <person name="Bhatnagar S.K."/>
            <person name="Fontana P."/>
            <person name="Gutin A."/>
            <person name="Van de Peer Y."/>
            <person name="Salamini F."/>
            <person name="Viola R."/>
        </authorList>
    </citation>
    <scope>NUCLEOTIDE SEQUENCE</scope>
</reference>
<feature type="compositionally biased region" description="Basic and acidic residues" evidence="1">
    <location>
        <begin position="136"/>
        <end position="156"/>
    </location>
</feature>
<evidence type="ECO:0000256" key="2">
    <source>
        <dbReference type="SAM" id="SignalP"/>
    </source>
</evidence>
<dbReference type="ExpressionAtlas" id="A5AGK0">
    <property type="expression patterns" value="baseline"/>
</dbReference>
<feature type="signal peptide" evidence="2">
    <location>
        <begin position="1"/>
        <end position="20"/>
    </location>
</feature>
<feature type="chain" id="PRO_5002678035" description="Secreted protein" evidence="2">
    <location>
        <begin position="21"/>
        <end position="178"/>
    </location>
</feature>
<dbReference type="EMBL" id="AM426254">
    <property type="protein sequence ID" value="CAN73391.1"/>
    <property type="molecule type" value="Genomic_DNA"/>
</dbReference>
<proteinExistence type="predicted"/>
<dbReference type="AlphaFoldDB" id="A5AGK0"/>
<evidence type="ECO:0008006" key="4">
    <source>
        <dbReference type="Google" id="ProtNLM"/>
    </source>
</evidence>
<evidence type="ECO:0000313" key="3">
    <source>
        <dbReference type="EMBL" id="CAN73391.1"/>
    </source>
</evidence>
<feature type="region of interest" description="Disordered" evidence="1">
    <location>
        <begin position="136"/>
        <end position="157"/>
    </location>
</feature>
<evidence type="ECO:0000256" key="1">
    <source>
        <dbReference type="SAM" id="MobiDB-lite"/>
    </source>
</evidence>
<organism evidence="3">
    <name type="scientific">Vitis vinifera</name>
    <name type="common">Grape</name>
    <dbReference type="NCBI Taxonomy" id="29760"/>
    <lineage>
        <taxon>Eukaryota</taxon>
        <taxon>Viridiplantae</taxon>
        <taxon>Streptophyta</taxon>
        <taxon>Embryophyta</taxon>
        <taxon>Tracheophyta</taxon>
        <taxon>Spermatophyta</taxon>
        <taxon>Magnoliopsida</taxon>
        <taxon>eudicotyledons</taxon>
        <taxon>Gunneridae</taxon>
        <taxon>Pentapetalae</taxon>
        <taxon>rosids</taxon>
        <taxon>Vitales</taxon>
        <taxon>Vitaceae</taxon>
        <taxon>Viteae</taxon>
        <taxon>Vitis</taxon>
    </lineage>
</organism>
<protein>
    <recommendedName>
        <fullName evidence="4">Secreted protein</fullName>
    </recommendedName>
</protein>
<gene>
    <name evidence="3" type="ORF">VITISV_022525</name>
</gene>
<accession>A5AGK0</accession>
<keyword evidence="2" id="KW-0732">Signal</keyword>
<name>A5AGK0_VITVI</name>